<feature type="compositionally biased region" description="Polar residues" evidence="1">
    <location>
        <begin position="438"/>
        <end position="447"/>
    </location>
</feature>
<feature type="region of interest" description="Disordered" evidence="1">
    <location>
        <begin position="658"/>
        <end position="681"/>
    </location>
</feature>
<feature type="region of interest" description="Disordered" evidence="1">
    <location>
        <begin position="539"/>
        <end position="580"/>
    </location>
</feature>
<feature type="compositionally biased region" description="Polar residues" evidence="1">
    <location>
        <begin position="1"/>
        <end position="29"/>
    </location>
</feature>
<dbReference type="AlphaFoldDB" id="A0A1Y2BCF3"/>
<accession>A0A1Y2BCF3</accession>
<reference evidence="2 3" key="1">
    <citation type="submission" date="2016-07" db="EMBL/GenBank/DDBJ databases">
        <title>Pervasive Adenine N6-methylation of Active Genes in Fungi.</title>
        <authorList>
            <consortium name="DOE Joint Genome Institute"/>
            <person name="Mondo S.J."/>
            <person name="Dannebaum R.O."/>
            <person name="Kuo R.C."/>
            <person name="Labutti K."/>
            <person name="Haridas S."/>
            <person name="Kuo A."/>
            <person name="Salamov A."/>
            <person name="Ahrendt S.R."/>
            <person name="Lipzen A."/>
            <person name="Sullivan W."/>
            <person name="Andreopoulos W.B."/>
            <person name="Clum A."/>
            <person name="Lindquist E."/>
            <person name="Daum C."/>
            <person name="Ramamoorthy G.K."/>
            <person name="Gryganskyi A."/>
            <person name="Culley D."/>
            <person name="Magnuson J.K."/>
            <person name="James T.Y."/>
            <person name="O'Malley M.A."/>
            <person name="Stajich J.E."/>
            <person name="Spatafora J.W."/>
            <person name="Visel A."/>
            <person name="Grigoriev I.V."/>
        </authorList>
    </citation>
    <scope>NUCLEOTIDE SEQUENCE [LARGE SCALE GENOMIC DNA]</scope>
    <source>
        <strain evidence="2 3">68-887.2</strain>
    </source>
</reference>
<feature type="region of interest" description="Disordered" evidence="1">
    <location>
        <begin position="1"/>
        <end position="74"/>
    </location>
</feature>
<sequence length="721" mass="76306">MSDTSGTTLISPTTRTRSEISTNPATSAATRRPSAHSASSTHLTHAHTTHHVKRRPSHHGHAGPSRRTSDGETGRRAAVAGLTMHAMAGPGAGPPSARRKTSGDRPLTKNSRSTPNLPRLSRTTSMTSEASQTSNASDRRSQKGRKRSGESVQVLSADDGSEGQEIEGEEEGWESGDGEDDQQMRKAKTNTKQPLASVSMKRAASDSQAATVGPSPNGEARISGADGSVDSALDFPSHAANTRRTTGFAGTVHVPDPEVAAQTPHGEVTHPYNDANHIMPAHQIKHQQSARSLVALAETDGTSRHARTSSGKSITAIMGGSNGSAGAGVEKSPTQSRVQQLKGEAEPPAPMRMRSTGGSGLPGLDPSKSPSFPFPRLHSQGGESESSDHKEESTSEAESPAAIQAPPSVDPTPQSSVPSQPRYRQASAPHAQMRHRYSNSSLRSIQSLRAPPHPLNSPTGYRSVMLPPSRGGSAFNSPSKGKRGPSMHHPPIAPPVVYKEVATGSGWDDDSDRVPDLPDPIVKAAGDMRKTSFSSIRSLKGVMGLPDTPPPAPSSGSGSGSMGPPQAVRRKTAMEVASAASKLHTTTDAVAYHHSLGYPSSSAESAHLISRFLPPKRIRRPEWEISPDQARQGFAGRGLTNSDYREAHESLVRSMRELDIRDRDRPSIGSGASTSPAQGEDLALLKGRNGMLVVSRGGWRGKTPFELSVERCLAQRPQRLL</sequence>
<comment type="caution">
    <text evidence="2">The sequence shown here is derived from an EMBL/GenBank/DDBJ whole genome shotgun (WGS) entry which is preliminary data.</text>
</comment>
<organism evidence="2 3">
    <name type="scientific">Naematelia encephala</name>
    <dbReference type="NCBI Taxonomy" id="71784"/>
    <lineage>
        <taxon>Eukaryota</taxon>
        <taxon>Fungi</taxon>
        <taxon>Dikarya</taxon>
        <taxon>Basidiomycota</taxon>
        <taxon>Agaricomycotina</taxon>
        <taxon>Tremellomycetes</taxon>
        <taxon>Tremellales</taxon>
        <taxon>Naemateliaceae</taxon>
        <taxon>Naematelia</taxon>
    </lineage>
</organism>
<feature type="compositionally biased region" description="Acidic residues" evidence="1">
    <location>
        <begin position="159"/>
        <end position="181"/>
    </location>
</feature>
<feature type="compositionally biased region" description="Basic residues" evidence="1">
    <location>
        <begin position="44"/>
        <end position="61"/>
    </location>
</feature>
<feature type="compositionally biased region" description="Polar residues" evidence="1">
    <location>
        <begin position="108"/>
        <end position="136"/>
    </location>
</feature>
<dbReference type="InParanoid" id="A0A1Y2BCF3"/>
<proteinExistence type="predicted"/>
<dbReference type="EMBL" id="MCFC01000009">
    <property type="protein sequence ID" value="ORY32503.1"/>
    <property type="molecule type" value="Genomic_DNA"/>
</dbReference>
<dbReference type="Proteomes" id="UP000193986">
    <property type="component" value="Unassembled WGS sequence"/>
</dbReference>
<name>A0A1Y2BCF3_9TREE</name>
<evidence type="ECO:0000313" key="2">
    <source>
        <dbReference type="EMBL" id="ORY32503.1"/>
    </source>
</evidence>
<evidence type="ECO:0000313" key="3">
    <source>
        <dbReference type="Proteomes" id="UP000193986"/>
    </source>
</evidence>
<evidence type="ECO:0000256" key="1">
    <source>
        <dbReference type="SAM" id="MobiDB-lite"/>
    </source>
</evidence>
<dbReference type="OrthoDB" id="2596711at2759"/>
<feature type="region of interest" description="Disordered" evidence="1">
    <location>
        <begin position="299"/>
        <end position="525"/>
    </location>
</feature>
<gene>
    <name evidence="2" type="ORF">BCR39DRAFT_586847</name>
</gene>
<keyword evidence="3" id="KW-1185">Reference proteome</keyword>
<protein>
    <submittedName>
        <fullName evidence="2">Uncharacterized protein</fullName>
    </submittedName>
</protein>
<feature type="region of interest" description="Disordered" evidence="1">
    <location>
        <begin position="86"/>
        <end position="235"/>
    </location>
</feature>